<reference evidence="5" key="1">
    <citation type="journal article" date="2019" name="Int. J. Syst. Evol. Microbiol.">
        <title>The Global Catalogue of Microorganisms (GCM) 10K type strain sequencing project: providing services to taxonomists for standard genome sequencing and annotation.</title>
        <authorList>
            <consortium name="The Broad Institute Genomics Platform"/>
            <consortium name="The Broad Institute Genome Sequencing Center for Infectious Disease"/>
            <person name="Wu L."/>
            <person name="Ma J."/>
        </authorList>
    </citation>
    <scope>NUCLEOTIDE SEQUENCE [LARGE SCALE GENOMIC DNA]</scope>
    <source>
        <strain evidence="5">CGMCC 1.15928</strain>
    </source>
</reference>
<dbReference type="Proteomes" id="UP000628854">
    <property type="component" value="Unassembled WGS sequence"/>
</dbReference>
<dbReference type="SUPFAM" id="SSF51182">
    <property type="entry name" value="RmlC-like cupins"/>
    <property type="match status" value="1"/>
</dbReference>
<evidence type="ECO:0000313" key="5">
    <source>
        <dbReference type="Proteomes" id="UP000628854"/>
    </source>
</evidence>
<dbReference type="InterPro" id="IPR011051">
    <property type="entry name" value="RmlC_Cupin_sf"/>
</dbReference>
<dbReference type="PANTHER" id="PTHR41517:SF1">
    <property type="entry name" value="CUPIN"/>
    <property type="match status" value="1"/>
</dbReference>
<evidence type="ECO:0000256" key="1">
    <source>
        <dbReference type="ARBA" id="ARBA00022964"/>
    </source>
</evidence>
<evidence type="ECO:0000259" key="3">
    <source>
        <dbReference type="Pfam" id="PF07883"/>
    </source>
</evidence>
<keyword evidence="1" id="KW-0223">Dioxygenase</keyword>
<dbReference type="InterPro" id="IPR013096">
    <property type="entry name" value="Cupin_2"/>
</dbReference>
<name>A0ABQ1JBX5_9PROT</name>
<accession>A0ABQ1JBX5</accession>
<evidence type="ECO:0000313" key="4">
    <source>
        <dbReference type="EMBL" id="GGB65012.1"/>
    </source>
</evidence>
<feature type="domain" description="Cupin type-2" evidence="3">
    <location>
        <begin position="147"/>
        <end position="207"/>
    </location>
</feature>
<keyword evidence="2" id="KW-0560">Oxidoreductase</keyword>
<dbReference type="PANTHER" id="PTHR41517">
    <property type="entry name" value="1,2-DIOXYGENASE PROTEIN-RELATED"/>
    <property type="match status" value="1"/>
</dbReference>
<dbReference type="EMBL" id="BMKF01000001">
    <property type="protein sequence ID" value="GGB65012.1"/>
    <property type="molecule type" value="Genomic_DNA"/>
</dbReference>
<proteinExistence type="predicted"/>
<keyword evidence="5" id="KW-1185">Reference proteome</keyword>
<protein>
    <recommendedName>
        <fullName evidence="3">Cupin type-2 domain-containing protein</fullName>
    </recommendedName>
</protein>
<dbReference type="Gene3D" id="2.60.120.10">
    <property type="entry name" value="Jelly Rolls"/>
    <property type="match status" value="1"/>
</dbReference>
<gene>
    <name evidence="4" type="ORF">GCM10011503_12300</name>
</gene>
<dbReference type="InterPro" id="IPR014710">
    <property type="entry name" value="RmlC-like_jellyroll"/>
</dbReference>
<dbReference type="Pfam" id="PF07883">
    <property type="entry name" value="Cupin_2"/>
    <property type="match status" value="1"/>
</dbReference>
<evidence type="ECO:0000256" key="2">
    <source>
        <dbReference type="ARBA" id="ARBA00023002"/>
    </source>
</evidence>
<dbReference type="InterPro" id="IPR047183">
    <property type="entry name" value="GDO-like"/>
</dbReference>
<comment type="caution">
    <text evidence="4">The sequence shown here is derived from an EMBL/GenBank/DDBJ whole genome shotgun (WGS) entry which is preliminary data.</text>
</comment>
<sequence>MRVETILNNGTEPFTYVSYSNSPLLRKLEVFYEEYDPAEGEEAAADSQIASTYSSKIASAKEAAGGAIPVGDSGAMLLPYEHLIDPDFVESRPLLWQWDEVAEHLGIVRSLKTGYTGRPLWCLYNPATGIRNGTTFSFFATITAAGPNFTGPAHKHVSAAINYILDGSGYSIVDGVRLEWGAGDIMLSAPGWAPHGHATKDDGAVILTIQDHPLHIGMESLIWQEDIKGGPILTLGSEAGFGTNLATVQNKTTA</sequence>
<organism evidence="4 5">
    <name type="scientific">Henriciella pelagia</name>
    <dbReference type="NCBI Taxonomy" id="1977912"/>
    <lineage>
        <taxon>Bacteria</taxon>
        <taxon>Pseudomonadati</taxon>
        <taxon>Pseudomonadota</taxon>
        <taxon>Alphaproteobacteria</taxon>
        <taxon>Hyphomonadales</taxon>
        <taxon>Hyphomonadaceae</taxon>
        <taxon>Henriciella</taxon>
    </lineage>
</organism>